<dbReference type="InterPro" id="IPR007872">
    <property type="entry name" value="DPH_MB_dom"/>
</dbReference>
<dbReference type="InterPro" id="IPR001623">
    <property type="entry name" value="DnaJ_domain"/>
</dbReference>
<evidence type="ECO:0000256" key="11">
    <source>
        <dbReference type="ARBA" id="ARBA00023242"/>
    </source>
</evidence>
<dbReference type="GO" id="GO:0017183">
    <property type="term" value="P:protein histidyl modification to diphthamide"/>
    <property type="evidence" value="ECO:0007669"/>
    <property type="project" value="UniProtKB-UniPathway"/>
</dbReference>
<gene>
    <name evidence="15" type="ORF">EJ02DRAFT_453111</name>
</gene>
<evidence type="ECO:0000256" key="4">
    <source>
        <dbReference type="ARBA" id="ARBA00005156"/>
    </source>
</evidence>
<organism evidence="15 16">
    <name type="scientific">Clathrospora elynae</name>
    <dbReference type="NCBI Taxonomy" id="706981"/>
    <lineage>
        <taxon>Eukaryota</taxon>
        <taxon>Fungi</taxon>
        <taxon>Dikarya</taxon>
        <taxon>Ascomycota</taxon>
        <taxon>Pezizomycotina</taxon>
        <taxon>Dothideomycetes</taxon>
        <taxon>Pleosporomycetidae</taxon>
        <taxon>Pleosporales</taxon>
        <taxon>Diademaceae</taxon>
        <taxon>Clathrospora</taxon>
    </lineage>
</organism>
<dbReference type="OrthoDB" id="445556at2759"/>
<comment type="similarity">
    <text evidence="5">Belongs to the DPH4 family.</text>
</comment>
<evidence type="ECO:0000256" key="6">
    <source>
        <dbReference type="ARBA" id="ARBA00021797"/>
    </source>
</evidence>
<evidence type="ECO:0000256" key="5">
    <source>
        <dbReference type="ARBA" id="ARBA00006169"/>
    </source>
</evidence>
<keyword evidence="9" id="KW-0862">Zinc</keyword>
<feature type="domain" description="DPH-type MB" evidence="14">
    <location>
        <begin position="100"/>
        <end position="187"/>
    </location>
</feature>
<keyword evidence="16" id="KW-1185">Reference proteome</keyword>
<dbReference type="UniPathway" id="UPA00559"/>
<dbReference type="CDD" id="cd06257">
    <property type="entry name" value="DnaJ"/>
    <property type="match status" value="1"/>
</dbReference>
<dbReference type="Proteomes" id="UP000800038">
    <property type="component" value="Unassembled WGS sequence"/>
</dbReference>
<sequence>MAYTKDYYHILGMGAPNCDWQPSAADLRRAYKIALLAAHPDKKSVSAAGKAQTVDDVKEAYTVLANAQSRLEYDDWLLNQDIARGVCGTGTIPMKDFVLGLEVLDLGDFVVREQASYEEGSTPTGSEEERTDGDGGEKMEWTRGCRCGADEGFRIREEELESAEMRGEKEVLVGCEGCSLWVRVAFDVEEG</sequence>
<dbReference type="PANTHER" id="PTHR21454:SF46">
    <property type="entry name" value="DIPHTHAMIDE BIOSYNTHESIS PROTEIN 4"/>
    <property type="match status" value="1"/>
</dbReference>
<dbReference type="GO" id="GO:0005737">
    <property type="term" value="C:cytoplasm"/>
    <property type="evidence" value="ECO:0007669"/>
    <property type="project" value="UniProtKB-SubCell"/>
</dbReference>
<dbReference type="Gene3D" id="1.10.287.110">
    <property type="entry name" value="DnaJ domain"/>
    <property type="match status" value="1"/>
</dbReference>
<dbReference type="GO" id="GO:0005634">
    <property type="term" value="C:nucleus"/>
    <property type="evidence" value="ECO:0007669"/>
    <property type="project" value="UniProtKB-SubCell"/>
</dbReference>
<feature type="region of interest" description="Disordered" evidence="12">
    <location>
        <begin position="115"/>
        <end position="141"/>
    </location>
</feature>
<protein>
    <recommendedName>
        <fullName evidence="6">Diphthamide biosynthesis protein 4</fullName>
    </recommendedName>
</protein>
<evidence type="ECO:0000256" key="3">
    <source>
        <dbReference type="ARBA" id="ARBA00004496"/>
    </source>
</evidence>
<evidence type="ECO:0000313" key="15">
    <source>
        <dbReference type="EMBL" id="KAF1943635.1"/>
    </source>
</evidence>
<dbReference type="Pfam" id="PF00226">
    <property type="entry name" value="DnaJ"/>
    <property type="match status" value="1"/>
</dbReference>
<dbReference type="SUPFAM" id="SSF46565">
    <property type="entry name" value="Chaperone J-domain"/>
    <property type="match status" value="1"/>
</dbReference>
<proteinExistence type="inferred from homology"/>
<dbReference type="AlphaFoldDB" id="A0A6A5SSK5"/>
<dbReference type="EMBL" id="ML976023">
    <property type="protein sequence ID" value="KAF1943635.1"/>
    <property type="molecule type" value="Genomic_DNA"/>
</dbReference>
<evidence type="ECO:0000256" key="12">
    <source>
        <dbReference type="SAM" id="MobiDB-lite"/>
    </source>
</evidence>
<dbReference type="PANTHER" id="PTHR21454">
    <property type="entry name" value="DPH3 HOMOLOG-RELATED"/>
    <property type="match status" value="1"/>
</dbReference>
<keyword evidence="8" id="KW-0479">Metal-binding</keyword>
<dbReference type="PROSITE" id="PS51074">
    <property type="entry name" value="DPH_MB"/>
    <property type="match status" value="1"/>
</dbReference>
<evidence type="ECO:0000256" key="7">
    <source>
        <dbReference type="ARBA" id="ARBA00022490"/>
    </source>
</evidence>
<comment type="pathway">
    <text evidence="4">Protein modification; peptidyl-diphthamide biosynthesis.</text>
</comment>
<evidence type="ECO:0000259" key="14">
    <source>
        <dbReference type="PROSITE" id="PS51074"/>
    </source>
</evidence>
<evidence type="ECO:0000256" key="10">
    <source>
        <dbReference type="ARBA" id="ARBA00023004"/>
    </source>
</evidence>
<evidence type="ECO:0000313" key="16">
    <source>
        <dbReference type="Proteomes" id="UP000800038"/>
    </source>
</evidence>
<dbReference type="InterPro" id="IPR044248">
    <property type="entry name" value="DPH3/4-like"/>
</dbReference>
<evidence type="ECO:0000256" key="8">
    <source>
        <dbReference type="ARBA" id="ARBA00022723"/>
    </source>
</evidence>
<dbReference type="PROSITE" id="PS50076">
    <property type="entry name" value="DNAJ_2"/>
    <property type="match status" value="1"/>
</dbReference>
<dbReference type="InterPro" id="IPR036671">
    <property type="entry name" value="DPH_MB_sf"/>
</dbReference>
<dbReference type="Pfam" id="PF05207">
    <property type="entry name" value="Zn_ribbon_CSL"/>
    <property type="match status" value="1"/>
</dbReference>
<dbReference type="Gene3D" id="3.10.660.10">
    <property type="entry name" value="DPH Zinc finger"/>
    <property type="match status" value="1"/>
</dbReference>
<reference evidence="15" key="1">
    <citation type="journal article" date="2020" name="Stud. Mycol.">
        <title>101 Dothideomycetes genomes: a test case for predicting lifestyles and emergence of pathogens.</title>
        <authorList>
            <person name="Haridas S."/>
            <person name="Albert R."/>
            <person name="Binder M."/>
            <person name="Bloem J."/>
            <person name="Labutti K."/>
            <person name="Salamov A."/>
            <person name="Andreopoulos B."/>
            <person name="Baker S."/>
            <person name="Barry K."/>
            <person name="Bills G."/>
            <person name="Bluhm B."/>
            <person name="Cannon C."/>
            <person name="Castanera R."/>
            <person name="Culley D."/>
            <person name="Daum C."/>
            <person name="Ezra D."/>
            <person name="Gonzalez J."/>
            <person name="Henrissat B."/>
            <person name="Kuo A."/>
            <person name="Liang C."/>
            <person name="Lipzen A."/>
            <person name="Lutzoni F."/>
            <person name="Magnuson J."/>
            <person name="Mondo S."/>
            <person name="Nolan M."/>
            <person name="Ohm R."/>
            <person name="Pangilinan J."/>
            <person name="Park H.-J."/>
            <person name="Ramirez L."/>
            <person name="Alfaro M."/>
            <person name="Sun H."/>
            <person name="Tritt A."/>
            <person name="Yoshinaga Y."/>
            <person name="Zwiers L.-H."/>
            <person name="Turgeon B."/>
            <person name="Goodwin S."/>
            <person name="Spatafora J."/>
            <person name="Crous P."/>
            <person name="Grigoriev I."/>
        </authorList>
    </citation>
    <scope>NUCLEOTIDE SEQUENCE</scope>
    <source>
        <strain evidence="15">CBS 161.51</strain>
    </source>
</reference>
<keyword evidence="10" id="KW-0408">Iron</keyword>
<comment type="function">
    <text evidence="1">Required for the first step of diphthamide biosynthesis, the transfer of 3-amino-3-carboxypropyl from S-adenosyl-L-methionine to a histidine residue. Diphthamide is a post-translational modification of histidine which occurs in elongation factor 2.</text>
</comment>
<name>A0A6A5SSK5_9PLEO</name>
<dbReference type="InterPro" id="IPR036869">
    <property type="entry name" value="J_dom_sf"/>
</dbReference>
<evidence type="ECO:0000259" key="13">
    <source>
        <dbReference type="PROSITE" id="PS50076"/>
    </source>
</evidence>
<accession>A0A6A5SSK5</accession>
<comment type="subcellular location">
    <subcellularLocation>
        <location evidence="3">Cytoplasm</location>
    </subcellularLocation>
    <subcellularLocation>
        <location evidence="2">Nucleus</location>
    </subcellularLocation>
</comment>
<keyword evidence="7" id="KW-0963">Cytoplasm</keyword>
<evidence type="ECO:0000256" key="2">
    <source>
        <dbReference type="ARBA" id="ARBA00004123"/>
    </source>
</evidence>
<keyword evidence="11" id="KW-0539">Nucleus</keyword>
<evidence type="ECO:0000256" key="1">
    <source>
        <dbReference type="ARBA" id="ARBA00003474"/>
    </source>
</evidence>
<feature type="domain" description="J" evidence="13">
    <location>
        <begin position="6"/>
        <end position="77"/>
    </location>
</feature>
<dbReference type="SUPFAM" id="SSF144217">
    <property type="entry name" value="CSL zinc finger"/>
    <property type="match status" value="1"/>
</dbReference>
<feature type="compositionally biased region" description="Basic and acidic residues" evidence="12">
    <location>
        <begin position="132"/>
        <end position="141"/>
    </location>
</feature>
<dbReference type="GO" id="GO:0046872">
    <property type="term" value="F:metal ion binding"/>
    <property type="evidence" value="ECO:0007669"/>
    <property type="project" value="UniProtKB-KW"/>
</dbReference>
<evidence type="ECO:0000256" key="9">
    <source>
        <dbReference type="ARBA" id="ARBA00022833"/>
    </source>
</evidence>